<keyword evidence="8" id="KW-0732">Signal</keyword>
<comment type="similarity">
    <text evidence="2 6">Belongs to the TUBGCP family.</text>
</comment>
<dbReference type="GO" id="GO:0051225">
    <property type="term" value="P:spindle assembly"/>
    <property type="evidence" value="ECO:0007669"/>
    <property type="project" value="TreeGrafter"/>
</dbReference>
<feature type="domain" description="Gamma tubulin complex component C-terminal" evidence="9">
    <location>
        <begin position="656"/>
        <end position="859"/>
    </location>
</feature>
<proteinExistence type="inferred from homology"/>
<dbReference type="GO" id="GO:0043015">
    <property type="term" value="F:gamma-tubulin binding"/>
    <property type="evidence" value="ECO:0007669"/>
    <property type="project" value="InterPro"/>
</dbReference>
<evidence type="ECO:0000256" key="6">
    <source>
        <dbReference type="RuleBase" id="RU363050"/>
    </source>
</evidence>
<organism evidence="11 12">
    <name type="scientific">Effrenium voratum</name>
    <dbReference type="NCBI Taxonomy" id="2562239"/>
    <lineage>
        <taxon>Eukaryota</taxon>
        <taxon>Sar</taxon>
        <taxon>Alveolata</taxon>
        <taxon>Dinophyceae</taxon>
        <taxon>Suessiales</taxon>
        <taxon>Symbiodiniaceae</taxon>
        <taxon>Effrenium</taxon>
    </lineage>
</organism>
<accession>A0AA36JR11</accession>
<name>A0AA36JR11_9DINO</name>
<dbReference type="EMBL" id="CAUJNA010003772">
    <property type="protein sequence ID" value="CAJ1409543.1"/>
    <property type="molecule type" value="Genomic_DNA"/>
</dbReference>
<dbReference type="PANTHER" id="PTHR19302">
    <property type="entry name" value="GAMMA TUBULIN COMPLEX PROTEIN"/>
    <property type="match status" value="1"/>
</dbReference>
<dbReference type="GO" id="GO:0000930">
    <property type="term" value="C:gamma-tubulin complex"/>
    <property type="evidence" value="ECO:0007669"/>
    <property type="project" value="TreeGrafter"/>
</dbReference>
<protein>
    <recommendedName>
        <fullName evidence="6">Spindle pole body component</fullName>
    </recommendedName>
</protein>
<evidence type="ECO:0000256" key="7">
    <source>
        <dbReference type="SAM" id="MobiDB-lite"/>
    </source>
</evidence>
<dbReference type="Gene3D" id="1.20.120.1900">
    <property type="entry name" value="Gamma-tubulin complex, C-terminal domain"/>
    <property type="match status" value="2"/>
</dbReference>
<feature type="chain" id="PRO_5041444063" description="Spindle pole body component" evidence="8">
    <location>
        <begin position="19"/>
        <end position="862"/>
    </location>
</feature>
<keyword evidence="12" id="KW-1185">Reference proteome</keyword>
<evidence type="ECO:0000259" key="10">
    <source>
        <dbReference type="Pfam" id="PF17681"/>
    </source>
</evidence>
<evidence type="ECO:0000256" key="2">
    <source>
        <dbReference type="ARBA" id="ARBA00010337"/>
    </source>
</evidence>
<comment type="caution">
    <text evidence="11">The sequence shown here is derived from an EMBL/GenBank/DDBJ whole genome shotgun (WGS) entry which is preliminary data.</text>
</comment>
<reference evidence="11" key="1">
    <citation type="submission" date="2023-08" db="EMBL/GenBank/DDBJ databases">
        <authorList>
            <person name="Chen Y."/>
            <person name="Shah S."/>
            <person name="Dougan E. K."/>
            <person name="Thang M."/>
            <person name="Chan C."/>
        </authorList>
    </citation>
    <scope>NUCLEOTIDE SEQUENCE</scope>
</reference>
<evidence type="ECO:0000313" key="12">
    <source>
        <dbReference type="Proteomes" id="UP001178507"/>
    </source>
</evidence>
<feature type="region of interest" description="Disordered" evidence="7">
    <location>
        <begin position="395"/>
        <end position="420"/>
    </location>
</feature>
<dbReference type="InterPro" id="IPR042241">
    <property type="entry name" value="GCP_C_sf"/>
</dbReference>
<evidence type="ECO:0000259" key="9">
    <source>
        <dbReference type="Pfam" id="PF04130"/>
    </source>
</evidence>
<dbReference type="GO" id="GO:0000278">
    <property type="term" value="P:mitotic cell cycle"/>
    <property type="evidence" value="ECO:0007669"/>
    <property type="project" value="TreeGrafter"/>
</dbReference>
<keyword evidence="5 6" id="KW-0206">Cytoskeleton</keyword>
<dbReference type="GO" id="GO:0051011">
    <property type="term" value="F:microtubule minus-end binding"/>
    <property type="evidence" value="ECO:0007669"/>
    <property type="project" value="TreeGrafter"/>
</dbReference>
<evidence type="ECO:0000256" key="1">
    <source>
        <dbReference type="ARBA" id="ARBA00004267"/>
    </source>
</evidence>
<dbReference type="InterPro" id="IPR041470">
    <property type="entry name" value="GCP_N"/>
</dbReference>
<dbReference type="Proteomes" id="UP001178507">
    <property type="component" value="Unassembled WGS sequence"/>
</dbReference>
<keyword evidence="4 6" id="KW-0493">Microtubule</keyword>
<comment type="subcellular location">
    <subcellularLocation>
        <location evidence="1 6">Cytoplasm</location>
        <location evidence="1 6">Cytoskeleton</location>
        <location evidence="1 6">Microtubule organizing center</location>
    </subcellularLocation>
</comment>
<evidence type="ECO:0000256" key="4">
    <source>
        <dbReference type="ARBA" id="ARBA00022701"/>
    </source>
</evidence>
<keyword evidence="3 6" id="KW-0963">Cytoplasm</keyword>
<evidence type="ECO:0000256" key="3">
    <source>
        <dbReference type="ARBA" id="ARBA00022490"/>
    </source>
</evidence>
<feature type="domain" description="Gamma tubulin complex component protein N-terminal" evidence="10">
    <location>
        <begin position="6"/>
        <end position="281"/>
    </location>
</feature>
<dbReference type="InterPro" id="IPR040457">
    <property type="entry name" value="GCP_C"/>
</dbReference>
<evidence type="ECO:0000256" key="5">
    <source>
        <dbReference type="ARBA" id="ARBA00023212"/>
    </source>
</evidence>
<dbReference type="GO" id="GO:0005874">
    <property type="term" value="C:microtubule"/>
    <property type="evidence" value="ECO:0007669"/>
    <property type="project" value="UniProtKB-KW"/>
</dbReference>
<dbReference type="GO" id="GO:0000922">
    <property type="term" value="C:spindle pole"/>
    <property type="evidence" value="ECO:0007669"/>
    <property type="project" value="InterPro"/>
</dbReference>
<dbReference type="InterPro" id="IPR007259">
    <property type="entry name" value="GCP"/>
</dbReference>
<evidence type="ECO:0000256" key="8">
    <source>
        <dbReference type="SAM" id="SignalP"/>
    </source>
</evidence>
<dbReference type="Pfam" id="PF17681">
    <property type="entry name" value="GCP_N_terminal"/>
    <property type="match status" value="1"/>
</dbReference>
<gene>
    <name evidence="11" type="ORF">EVOR1521_LOCUS30619</name>
</gene>
<dbReference type="GO" id="GO:0031122">
    <property type="term" value="P:cytoplasmic microtubule organization"/>
    <property type="evidence" value="ECO:0007669"/>
    <property type="project" value="TreeGrafter"/>
</dbReference>
<dbReference type="PANTHER" id="PTHR19302:SF27">
    <property type="entry name" value="GAMMA-TUBULIN COMPLEX COMPONENT 4"/>
    <property type="match status" value="1"/>
</dbReference>
<feature type="signal peptide" evidence="8">
    <location>
        <begin position="1"/>
        <end position="18"/>
    </location>
</feature>
<feature type="compositionally biased region" description="Low complexity" evidence="7">
    <location>
        <begin position="395"/>
        <end position="413"/>
    </location>
</feature>
<dbReference type="GO" id="GO:0007020">
    <property type="term" value="P:microtubule nucleation"/>
    <property type="evidence" value="ECO:0007669"/>
    <property type="project" value="InterPro"/>
</dbReference>
<dbReference type="GO" id="GO:0051321">
    <property type="term" value="P:meiotic cell cycle"/>
    <property type="evidence" value="ECO:0007669"/>
    <property type="project" value="TreeGrafter"/>
</dbReference>
<sequence>MSGVMHEVLLGLLGYTGGLVVESENGFVLDSADFLTEGERRLVERMLKVGFFCKKLSDFTASVRRRHFAASNDKERRPGHYAYGLTLRIEEALDGFREKVMELESQVQNEPTLTLAYIAAQVDEDGRRLGVLQRLVAQAAAKNLSGAPLLDLLWRAAFCHMGGGEVYQTLWSVVQGTGQVFVNQLVAWMVYGRLIDPDNEFFVCRRRPLPSDLYGEDLSHIDANTAQREWHSHFLLRPEAMPSIVSRQAAQDVLFTGRAVRVLLRSHRWLKERAEDRWEASLQGRLDPATVQNEVDSLRSCLQADASCAGPGVASAILGRSVAQLRRGASWELRQLLLDGDLLAHLHALKGFYLLGYGAFYQTFLDLARPLLRRPPAWNAEQELRMGAWATAAAEEGLEPEAPSAPSTPASARTPRRGGVRGKVQLQMVPKSLELQSFDVRRVKALGSARLDAVALLAPSAGGAQLWLNTRLRMSGSFQHAFGFQVRERGEELGGEFGARFALCFQSRWSPNEIQKGRHGPDLRWTNLGDALALEVTYCVLPHATRSPAREPLAEVTLRVLQCHGAEGEKAQELAAATLSVPELRQINMVRLWYDAEKCRVQVFFGVDAVAPCCACDVDLSESLDVGYAGFCLMALGSEPSSRDRPVQIFSWRHQMRDRAEVEDSGAWFSSLTLSYQVPWPLPLILTSRCLERYNRLFQQLLQLRLAHLELQRVEVKHRLHWSFRSQLMFFVSQLLQFFQQDVVEAAQKKLLDAVEASQSFEEIAQAHEDFLSTLTAHFFLKTPELHKELMTALRIAGVFCQALSEGGGLRDAELQRLHGDFLATTRAVIRMMQAMDREGIGMTHLAQLLLRLDYNNYFSGG</sequence>
<dbReference type="AlphaFoldDB" id="A0AA36JR11"/>
<dbReference type="Pfam" id="PF04130">
    <property type="entry name" value="GCP_C_terminal"/>
    <property type="match status" value="1"/>
</dbReference>
<evidence type="ECO:0000313" key="11">
    <source>
        <dbReference type="EMBL" id="CAJ1409543.1"/>
    </source>
</evidence>